<keyword evidence="7 16" id="KW-0479">Metal-binding</keyword>
<evidence type="ECO:0000313" key="22">
    <source>
        <dbReference type="Proteomes" id="UP001154282"/>
    </source>
</evidence>
<organism evidence="21 22">
    <name type="scientific">Linum tenue</name>
    <dbReference type="NCBI Taxonomy" id="586396"/>
    <lineage>
        <taxon>Eukaryota</taxon>
        <taxon>Viridiplantae</taxon>
        <taxon>Streptophyta</taxon>
        <taxon>Embryophyta</taxon>
        <taxon>Tracheophyta</taxon>
        <taxon>Spermatophyta</taxon>
        <taxon>Magnoliopsida</taxon>
        <taxon>eudicotyledons</taxon>
        <taxon>Gunneridae</taxon>
        <taxon>Pentapetalae</taxon>
        <taxon>rosids</taxon>
        <taxon>fabids</taxon>
        <taxon>Malpighiales</taxon>
        <taxon>Linaceae</taxon>
        <taxon>Linum</taxon>
    </lineage>
</organism>
<evidence type="ECO:0000256" key="4">
    <source>
        <dbReference type="ARBA" id="ARBA00022525"/>
    </source>
</evidence>
<keyword evidence="13 19" id="KW-0376">Hydrogen peroxide</keyword>
<dbReference type="FunFam" id="1.10.420.10:FF:000010">
    <property type="entry name" value="Peroxidase"/>
    <property type="match status" value="1"/>
</dbReference>
<dbReference type="EC" id="1.11.1.7" evidence="3 19"/>
<dbReference type="PROSITE" id="PS50873">
    <property type="entry name" value="PEROXIDASE_4"/>
    <property type="match status" value="1"/>
</dbReference>
<evidence type="ECO:0000256" key="16">
    <source>
        <dbReference type="PIRSR" id="PIRSR600823-3"/>
    </source>
</evidence>
<dbReference type="GO" id="GO:0006979">
    <property type="term" value="P:response to oxidative stress"/>
    <property type="evidence" value="ECO:0007669"/>
    <property type="project" value="UniProtKB-UniRule"/>
</dbReference>
<feature type="disulfide bond" evidence="18">
    <location>
        <begin position="125"/>
        <end position="330"/>
    </location>
</feature>
<comment type="catalytic activity">
    <reaction evidence="1 19">
        <text>2 a phenolic donor + H2O2 = 2 a phenolic radical donor + 2 H2O</text>
        <dbReference type="Rhea" id="RHEA:56136"/>
        <dbReference type="ChEBI" id="CHEBI:15377"/>
        <dbReference type="ChEBI" id="CHEBI:16240"/>
        <dbReference type="ChEBI" id="CHEBI:139520"/>
        <dbReference type="ChEBI" id="CHEBI:139521"/>
        <dbReference type="EC" id="1.11.1.7"/>
    </reaction>
</comment>
<evidence type="ECO:0000256" key="14">
    <source>
        <dbReference type="PIRSR" id="PIRSR600823-1"/>
    </source>
</evidence>
<dbReference type="Pfam" id="PF00141">
    <property type="entry name" value="peroxidase"/>
    <property type="match status" value="1"/>
</dbReference>
<keyword evidence="6 19" id="KW-0349">Heme</keyword>
<feature type="site" description="Transition state stabilizer" evidence="17">
    <location>
        <position position="70"/>
    </location>
</feature>
<dbReference type="PRINTS" id="PR00461">
    <property type="entry name" value="PLPEROXIDASE"/>
</dbReference>
<evidence type="ECO:0000256" key="5">
    <source>
        <dbReference type="ARBA" id="ARBA00022559"/>
    </source>
</evidence>
<dbReference type="GO" id="GO:0042744">
    <property type="term" value="P:hydrogen peroxide catabolic process"/>
    <property type="evidence" value="ECO:0007669"/>
    <property type="project" value="UniProtKB-KW"/>
</dbReference>
<comment type="cofactor">
    <cofactor evidence="16 19">
        <name>heme b</name>
        <dbReference type="ChEBI" id="CHEBI:60344"/>
    </cofactor>
    <text evidence="16 19">Binds 1 heme b (iron(II)-protoporphyrin IX) group per subunit.</text>
</comment>
<feature type="binding site" evidence="16">
    <location>
        <position position="249"/>
    </location>
    <ligand>
        <name>Ca(2+)</name>
        <dbReference type="ChEBI" id="CHEBI:29108"/>
        <label>2</label>
    </ligand>
</feature>
<reference evidence="21" key="1">
    <citation type="submission" date="2022-08" db="EMBL/GenBank/DDBJ databases">
        <authorList>
            <person name="Gutierrez-Valencia J."/>
        </authorList>
    </citation>
    <scope>NUCLEOTIDE SEQUENCE</scope>
</reference>
<evidence type="ECO:0000256" key="3">
    <source>
        <dbReference type="ARBA" id="ARBA00012313"/>
    </source>
</evidence>
<dbReference type="AlphaFoldDB" id="A0AAV0IE76"/>
<keyword evidence="8 19" id="KW-0732">Signal</keyword>
<feature type="binding site" evidence="16">
    <location>
        <position position="82"/>
    </location>
    <ligand>
        <name>Ca(2+)</name>
        <dbReference type="ChEBI" id="CHEBI:29108"/>
        <label>1</label>
    </ligand>
</feature>
<feature type="binding site" evidence="16">
    <location>
        <position position="80"/>
    </location>
    <ligand>
        <name>Ca(2+)</name>
        <dbReference type="ChEBI" id="CHEBI:29108"/>
        <label>1</label>
    </ligand>
</feature>
<evidence type="ECO:0000256" key="11">
    <source>
        <dbReference type="ARBA" id="ARBA00023004"/>
    </source>
</evidence>
<evidence type="ECO:0000259" key="20">
    <source>
        <dbReference type="PROSITE" id="PS50873"/>
    </source>
</evidence>
<dbReference type="InterPro" id="IPR033905">
    <property type="entry name" value="Secretory_peroxidase"/>
</dbReference>
<evidence type="ECO:0000256" key="6">
    <source>
        <dbReference type="ARBA" id="ARBA00022617"/>
    </source>
</evidence>
<evidence type="ECO:0000256" key="10">
    <source>
        <dbReference type="ARBA" id="ARBA00023002"/>
    </source>
</evidence>
<feature type="binding site" description="axial binding residue" evidence="16">
    <location>
        <position position="197"/>
    </location>
    <ligand>
        <name>heme b</name>
        <dbReference type="ChEBI" id="CHEBI:60344"/>
    </ligand>
    <ligandPart>
        <name>Fe</name>
        <dbReference type="ChEBI" id="CHEBI:18248"/>
    </ligandPart>
</feature>
<evidence type="ECO:0000256" key="1">
    <source>
        <dbReference type="ARBA" id="ARBA00000189"/>
    </source>
</evidence>
<dbReference type="InterPro" id="IPR019794">
    <property type="entry name" value="Peroxidases_AS"/>
</dbReference>
<evidence type="ECO:0000256" key="18">
    <source>
        <dbReference type="PIRSR" id="PIRSR600823-5"/>
    </source>
</evidence>
<dbReference type="GO" id="GO:0020037">
    <property type="term" value="F:heme binding"/>
    <property type="evidence" value="ECO:0007669"/>
    <property type="project" value="UniProtKB-UniRule"/>
</dbReference>
<evidence type="ECO:0000256" key="2">
    <source>
        <dbReference type="ARBA" id="ARBA00002322"/>
    </source>
</evidence>
<dbReference type="PRINTS" id="PR00458">
    <property type="entry name" value="PEROXIDASE"/>
</dbReference>
<dbReference type="CDD" id="cd00693">
    <property type="entry name" value="secretory_peroxidase"/>
    <property type="match status" value="1"/>
</dbReference>
<evidence type="ECO:0000256" key="19">
    <source>
        <dbReference type="RuleBase" id="RU362060"/>
    </source>
</evidence>
<feature type="active site" description="Proton acceptor" evidence="14">
    <location>
        <position position="74"/>
    </location>
</feature>
<keyword evidence="10 19" id="KW-0560">Oxidoreductase</keyword>
<dbReference type="GO" id="GO:0140825">
    <property type="term" value="F:lactoperoxidase activity"/>
    <property type="evidence" value="ECO:0007669"/>
    <property type="project" value="UniProtKB-EC"/>
</dbReference>
<feature type="disulfide bond" evidence="18">
    <location>
        <begin position="76"/>
        <end position="81"/>
    </location>
</feature>
<comment type="cofactor">
    <cofactor evidence="16 19">
        <name>Ca(2+)</name>
        <dbReference type="ChEBI" id="CHEBI:29108"/>
    </cofactor>
    <text evidence="16 19">Binds 2 calcium ions per subunit.</text>
</comment>
<keyword evidence="11 16" id="KW-0408">Iron</keyword>
<keyword evidence="9 16" id="KW-0106">Calcium</keyword>
<keyword evidence="12 18" id="KW-1015">Disulfide bond</keyword>
<dbReference type="InterPro" id="IPR002016">
    <property type="entry name" value="Haem_peroxidase"/>
</dbReference>
<proteinExistence type="inferred from homology"/>
<feature type="binding site" evidence="15">
    <location>
        <position position="166"/>
    </location>
    <ligand>
        <name>substrate</name>
    </ligand>
</feature>
<feature type="disulfide bond" evidence="18">
    <location>
        <begin position="204"/>
        <end position="236"/>
    </location>
</feature>
<feature type="binding site" evidence="16">
    <location>
        <position position="198"/>
    </location>
    <ligand>
        <name>Ca(2+)</name>
        <dbReference type="ChEBI" id="CHEBI:29108"/>
        <label>2</label>
    </ligand>
</feature>
<dbReference type="Gene3D" id="1.10.520.10">
    <property type="match status" value="1"/>
</dbReference>
<evidence type="ECO:0000256" key="7">
    <source>
        <dbReference type="ARBA" id="ARBA00022723"/>
    </source>
</evidence>
<evidence type="ECO:0000256" key="9">
    <source>
        <dbReference type="ARBA" id="ARBA00022837"/>
    </source>
</evidence>
<dbReference type="InterPro" id="IPR010255">
    <property type="entry name" value="Haem_peroxidase_sf"/>
</dbReference>
<protein>
    <recommendedName>
        <fullName evidence="3 19">Peroxidase</fullName>
        <ecNumber evidence="3 19">1.11.1.7</ecNumber>
    </recommendedName>
</protein>
<feature type="binding site" evidence="16">
    <location>
        <position position="84"/>
    </location>
    <ligand>
        <name>Ca(2+)</name>
        <dbReference type="ChEBI" id="CHEBI:29108"/>
        <label>1</label>
    </ligand>
</feature>
<feature type="signal peptide" evidence="19">
    <location>
        <begin position="1"/>
        <end position="26"/>
    </location>
</feature>
<feature type="binding site" evidence="16">
    <location>
        <position position="93"/>
    </location>
    <ligand>
        <name>Ca(2+)</name>
        <dbReference type="ChEBI" id="CHEBI:29108"/>
        <label>1</label>
    </ligand>
</feature>
<feature type="binding site" evidence="16">
    <location>
        <position position="78"/>
    </location>
    <ligand>
        <name>Ca(2+)</name>
        <dbReference type="ChEBI" id="CHEBI:29108"/>
        <label>1</label>
    </ligand>
</feature>
<accession>A0AAV0IE76</accession>
<dbReference type="SUPFAM" id="SSF48113">
    <property type="entry name" value="Heme-dependent peroxidases"/>
    <property type="match status" value="1"/>
</dbReference>
<keyword evidence="5 19" id="KW-0575">Peroxidase</keyword>
<evidence type="ECO:0000256" key="8">
    <source>
        <dbReference type="ARBA" id="ARBA00022729"/>
    </source>
</evidence>
<evidence type="ECO:0000256" key="17">
    <source>
        <dbReference type="PIRSR" id="PIRSR600823-4"/>
    </source>
</evidence>
<comment type="function">
    <text evidence="2">Removal of H(2)O(2), oxidation of toxic reductants, biosynthesis and degradation of lignin, suberization, auxin catabolism, response to environmental stresses such as wounding, pathogen attack and oxidative stress. These functions might be dependent on each isozyme/isoform in each plant tissue.</text>
</comment>
<feature type="chain" id="PRO_5043101606" description="Peroxidase" evidence="19">
    <location>
        <begin position="27"/>
        <end position="334"/>
    </location>
</feature>
<feature type="binding site" evidence="16">
    <location>
        <position position="75"/>
    </location>
    <ligand>
        <name>Ca(2+)</name>
        <dbReference type="ChEBI" id="CHEBI:29108"/>
        <label>1</label>
    </ligand>
</feature>
<gene>
    <name evidence="21" type="ORF">LITE_LOCUS8916</name>
</gene>
<dbReference type="FunFam" id="1.10.520.10:FF:000008">
    <property type="entry name" value="Peroxidase"/>
    <property type="match status" value="1"/>
</dbReference>
<comment type="caution">
    <text evidence="21">The sequence shown here is derived from an EMBL/GenBank/DDBJ whole genome shotgun (WGS) entry which is preliminary data.</text>
</comment>
<dbReference type="GO" id="GO:0046872">
    <property type="term" value="F:metal ion binding"/>
    <property type="evidence" value="ECO:0007669"/>
    <property type="project" value="UniProtKB-UniRule"/>
</dbReference>
<comment type="similarity">
    <text evidence="19">Belongs to the peroxidase family. Classical plant (class III) peroxidase subfamily.</text>
</comment>
<keyword evidence="22" id="KW-1185">Reference proteome</keyword>
<dbReference type="PANTHER" id="PTHR31235">
    <property type="entry name" value="PEROXIDASE 25-RELATED"/>
    <property type="match status" value="1"/>
</dbReference>
<feature type="binding site" evidence="16">
    <location>
        <position position="257"/>
    </location>
    <ligand>
        <name>Ca(2+)</name>
        <dbReference type="ChEBI" id="CHEBI:29108"/>
        <label>2</label>
    </ligand>
</feature>
<dbReference type="GO" id="GO:0005576">
    <property type="term" value="C:extracellular region"/>
    <property type="evidence" value="ECO:0007669"/>
    <property type="project" value="UniProtKB-SubCell"/>
</dbReference>
<name>A0AAV0IE76_9ROSI</name>
<comment type="subcellular location">
    <subcellularLocation>
        <location evidence="19">Secreted</location>
    </subcellularLocation>
</comment>
<dbReference type="PROSITE" id="PS00436">
    <property type="entry name" value="PEROXIDASE_2"/>
    <property type="match status" value="1"/>
</dbReference>
<evidence type="ECO:0000256" key="15">
    <source>
        <dbReference type="PIRSR" id="PIRSR600823-2"/>
    </source>
</evidence>
<dbReference type="InterPro" id="IPR000823">
    <property type="entry name" value="Peroxidase_pln"/>
</dbReference>
<dbReference type="Proteomes" id="UP001154282">
    <property type="component" value="Unassembled WGS sequence"/>
</dbReference>
<dbReference type="Gene3D" id="1.10.420.10">
    <property type="entry name" value="Peroxidase, domain 2"/>
    <property type="match status" value="1"/>
</dbReference>
<evidence type="ECO:0000256" key="13">
    <source>
        <dbReference type="ARBA" id="ARBA00023324"/>
    </source>
</evidence>
<feature type="disulfide bond" evidence="18">
    <location>
        <begin position="43"/>
        <end position="119"/>
    </location>
</feature>
<evidence type="ECO:0000256" key="12">
    <source>
        <dbReference type="ARBA" id="ARBA00023157"/>
    </source>
</evidence>
<sequence>MLCFRLHTSALLIFHLILLLIVASNGQQQQQQQLQLGFYSQSCPVAEVTVRVAVKQAVEADKSAAARLLRLSFHDCFVEGCDGSILLETSDGERQAPGNAGLGGFNVIETAKSRLESLCPGVVSCADILALAARDAVALSNGPNYDVPTGRRDGRVSSRSLANNLPDVNDPIEVLTSKFRAKGVSIKDFVLLSAGGHTIGTTACFFMPKRLYNFTGRSDSDPALNPQFLPQLKSKCPPGGNVNDRLALDWSSEFAFDDHILGNILNGSAVLASDARLVDDRGARQVLESYVGGSEKKTTSSFGADFAEAMVRMGNIEVKTGSQGEIRKICSKVN</sequence>
<keyword evidence="4 19" id="KW-0964">Secreted</keyword>
<dbReference type="EMBL" id="CAMGYJ010000003">
    <property type="protein sequence ID" value="CAI0395925.1"/>
    <property type="molecule type" value="Genomic_DNA"/>
</dbReference>
<feature type="domain" description="Plant heme peroxidase family profile" evidence="20">
    <location>
        <begin position="33"/>
        <end position="334"/>
    </location>
</feature>
<evidence type="ECO:0000313" key="21">
    <source>
        <dbReference type="EMBL" id="CAI0395925.1"/>
    </source>
</evidence>